<comment type="catalytic activity">
    <reaction evidence="5">
        <text>2-succinylbenzoate + ATP + CoA = 2-succinylbenzoyl-CoA + AMP + diphosphate</text>
        <dbReference type="Rhea" id="RHEA:17009"/>
        <dbReference type="ChEBI" id="CHEBI:18325"/>
        <dbReference type="ChEBI" id="CHEBI:30616"/>
        <dbReference type="ChEBI" id="CHEBI:33019"/>
        <dbReference type="ChEBI" id="CHEBI:57287"/>
        <dbReference type="ChEBI" id="CHEBI:57364"/>
        <dbReference type="ChEBI" id="CHEBI:456215"/>
        <dbReference type="EC" id="6.2.1.26"/>
    </reaction>
</comment>
<proteinExistence type="inferred from homology"/>
<dbReference type="NCBIfam" id="NF002966">
    <property type="entry name" value="PRK03640.1"/>
    <property type="match status" value="1"/>
</dbReference>
<dbReference type="OrthoDB" id="9762242at2"/>
<dbReference type="GO" id="GO:0005524">
    <property type="term" value="F:ATP binding"/>
    <property type="evidence" value="ECO:0007669"/>
    <property type="project" value="UniProtKB-KW"/>
</dbReference>
<dbReference type="CDD" id="cd05912">
    <property type="entry name" value="OSB_CoA_lg"/>
    <property type="match status" value="1"/>
</dbReference>
<dbReference type="SUPFAM" id="SSF56801">
    <property type="entry name" value="Acetyl-CoA synthetase-like"/>
    <property type="match status" value="1"/>
</dbReference>
<dbReference type="InterPro" id="IPR010192">
    <property type="entry name" value="MenE"/>
</dbReference>
<dbReference type="PROSITE" id="PS00455">
    <property type="entry name" value="AMP_BINDING"/>
    <property type="match status" value="1"/>
</dbReference>
<name>A0A372LD83_9BACI</name>
<protein>
    <recommendedName>
        <fullName evidence="5">2-succinylbenzoate--CoA ligase</fullName>
        <ecNumber evidence="5">6.2.1.26</ecNumber>
    </recommendedName>
    <alternativeName>
        <fullName evidence="5">o-succinylbenzoyl-CoA synthetase</fullName>
        <shortName evidence="5">OSB-CoA synthetase</shortName>
    </alternativeName>
</protein>
<dbReference type="HAMAP" id="MF_00731">
    <property type="entry name" value="MenE"/>
    <property type="match status" value="1"/>
</dbReference>
<feature type="domain" description="AMP-dependent synthetase/ligase" evidence="6">
    <location>
        <begin position="13"/>
        <end position="359"/>
    </location>
</feature>
<evidence type="ECO:0000313" key="9">
    <source>
        <dbReference type="Proteomes" id="UP000264541"/>
    </source>
</evidence>
<dbReference type="Proteomes" id="UP000264541">
    <property type="component" value="Unassembled WGS sequence"/>
</dbReference>
<dbReference type="RefSeq" id="WP_117328399.1">
    <property type="nucleotide sequence ID" value="NZ_QVTE01000064.1"/>
</dbReference>
<comment type="function">
    <text evidence="5">Converts 2-succinylbenzoate (OSB) to 2-succinylbenzoyl-CoA (OSB-CoA).</text>
</comment>
<sequence>MNFNQEKLPNWLKRRADVTPDRIALEFEDKAYTFIDLHLRVLETAGRLSGQGMKKGDRVALLIGSHPDSVIIIHACFYVGLEIVMLNSRLTNKELIWQIRDAQPGWILTEAAFTLKAEELGEKIPNVPVFFKEELNRLEKVPNFQALDEFSLQDTATIMYTSGTSGKPKGVIQTYGNHWWSAVGSVLNLGLREEDCWLCSVPIFHISGFSILMRNVIYGIRVILLESFKEKEVNQAIKERSVTIVSVVTAMLNRMIAELQDENYPESFRCMLLGGGPAPLHLLEECIQRGIPVYQTYGMTETSSQIVTLAPEYSINKIGSAGKPLFPSQLKIEVEGREAVPGEAGEIAVAGPNVTPGYLNRKEETVQAIRNGWLFTGDIGYLDEEGFLYVIDRRSDLIISGGENVYPAEIEAVLAKHPAIFEAGVTGMEDEKWGKVPVAFVVLKPGAALSEADAIAHCRELLASYKVPKKILFCSELPRNSSNKLLRRELKEILENKL</sequence>
<evidence type="ECO:0000256" key="2">
    <source>
        <dbReference type="ARBA" id="ARBA00022598"/>
    </source>
</evidence>
<comment type="pathway">
    <text evidence="5">Quinol/quinone metabolism; 1,4-dihydroxy-2-naphthoate biosynthesis; 1,4-dihydroxy-2-naphthoate from chorismate: step 5/7.</text>
</comment>
<dbReference type="InterPro" id="IPR000873">
    <property type="entry name" value="AMP-dep_synth/lig_dom"/>
</dbReference>
<dbReference type="InterPro" id="IPR042099">
    <property type="entry name" value="ANL_N_sf"/>
</dbReference>
<feature type="domain" description="AMP-binding enzyme C-terminal" evidence="7">
    <location>
        <begin position="409"/>
        <end position="484"/>
    </location>
</feature>
<dbReference type="InterPro" id="IPR050237">
    <property type="entry name" value="ATP-dep_AMP-bd_enzyme"/>
</dbReference>
<organism evidence="8 9">
    <name type="scientific">Peribacillus saganii</name>
    <dbReference type="NCBI Taxonomy" id="2303992"/>
    <lineage>
        <taxon>Bacteria</taxon>
        <taxon>Bacillati</taxon>
        <taxon>Bacillota</taxon>
        <taxon>Bacilli</taxon>
        <taxon>Bacillales</taxon>
        <taxon>Bacillaceae</taxon>
        <taxon>Peribacillus</taxon>
    </lineage>
</organism>
<keyword evidence="4 5" id="KW-0067">ATP-binding</keyword>
<dbReference type="GO" id="GO:0009234">
    <property type="term" value="P:menaquinone biosynthetic process"/>
    <property type="evidence" value="ECO:0007669"/>
    <property type="project" value="UniProtKB-UniRule"/>
</dbReference>
<dbReference type="EC" id="6.2.1.26" evidence="5"/>
<dbReference type="UniPathway" id="UPA01057">
    <property type="reaction ID" value="UER00166"/>
</dbReference>
<gene>
    <name evidence="5 8" type="primary">menE</name>
    <name evidence="8" type="ORF">D0469_19550</name>
</gene>
<dbReference type="PANTHER" id="PTHR43767:SF1">
    <property type="entry name" value="NONRIBOSOMAL PEPTIDE SYNTHASE PES1 (EUROFUNG)-RELATED"/>
    <property type="match status" value="1"/>
</dbReference>
<evidence type="ECO:0000259" key="7">
    <source>
        <dbReference type="Pfam" id="PF13193"/>
    </source>
</evidence>
<dbReference type="AlphaFoldDB" id="A0A372LD83"/>
<dbReference type="NCBIfam" id="TIGR01923">
    <property type="entry name" value="menE"/>
    <property type="match status" value="1"/>
</dbReference>
<evidence type="ECO:0000256" key="5">
    <source>
        <dbReference type="HAMAP-Rule" id="MF_00731"/>
    </source>
</evidence>
<comment type="pathway">
    <text evidence="5">Quinol/quinone metabolism; menaquinone biosynthesis.</text>
</comment>
<evidence type="ECO:0000313" key="8">
    <source>
        <dbReference type="EMBL" id="RFU63648.1"/>
    </source>
</evidence>
<dbReference type="EMBL" id="QVTE01000064">
    <property type="protein sequence ID" value="RFU63648.1"/>
    <property type="molecule type" value="Genomic_DNA"/>
</dbReference>
<evidence type="ECO:0000256" key="4">
    <source>
        <dbReference type="ARBA" id="ARBA00022840"/>
    </source>
</evidence>
<dbReference type="GO" id="GO:0008756">
    <property type="term" value="F:o-succinylbenzoate-CoA ligase activity"/>
    <property type="evidence" value="ECO:0007669"/>
    <property type="project" value="UniProtKB-UniRule"/>
</dbReference>
<keyword evidence="9" id="KW-1185">Reference proteome</keyword>
<keyword evidence="2 5" id="KW-0436">Ligase</keyword>
<evidence type="ECO:0000259" key="6">
    <source>
        <dbReference type="Pfam" id="PF00501"/>
    </source>
</evidence>
<dbReference type="InterPro" id="IPR025110">
    <property type="entry name" value="AMP-bd_C"/>
</dbReference>
<dbReference type="Gene3D" id="3.40.50.12780">
    <property type="entry name" value="N-terminal domain of ligase-like"/>
    <property type="match status" value="1"/>
</dbReference>
<dbReference type="Pfam" id="PF13193">
    <property type="entry name" value="AMP-binding_C"/>
    <property type="match status" value="1"/>
</dbReference>
<evidence type="ECO:0000256" key="3">
    <source>
        <dbReference type="ARBA" id="ARBA00022741"/>
    </source>
</evidence>
<dbReference type="Gene3D" id="3.30.300.30">
    <property type="match status" value="1"/>
</dbReference>
<dbReference type="UniPathway" id="UPA00079"/>
<dbReference type="PANTHER" id="PTHR43767">
    <property type="entry name" value="LONG-CHAIN-FATTY-ACID--COA LIGASE"/>
    <property type="match status" value="1"/>
</dbReference>
<dbReference type="Pfam" id="PF00501">
    <property type="entry name" value="AMP-binding"/>
    <property type="match status" value="1"/>
</dbReference>
<dbReference type="InterPro" id="IPR020845">
    <property type="entry name" value="AMP-binding_CS"/>
</dbReference>
<reference evidence="8 9" key="1">
    <citation type="submission" date="2018-08" db="EMBL/GenBank/DDBJ databases">
        <title>Bacillus chawlae sp. nov., Bacillus glennii sp. nov., and Bacillus saganii sp. nov. Isolated from the Vehicle Assembly Building at Kennedy Space Center where the Viking Spacecraft were Assembled.</title>
        <authorList>
            <person name="Seuylemezian A."/>
            <person name="Vaishampayan P."/>
        </authorList>
    </citation>
    <scope>NUCLEOTIDE SEQUENCE [LARGE SCALE GENOMIC DNA]</scope>
    <source>
        <strain evidence="8 9">V47-23a</strain>
    </source>
</reference>
<accession>A0A372LD83</accession>
<dbReference type="FunFam" id="3.30.300.30:FF:000008">
    <property type="entry name" value="2,3-dihydroxybenzoate-AMP ligase"/>
    <property type="match status" value="1"/>
</dbReference>
<evidence type="ECO:0000256" key="1">
    <source>
        <dbReference type="ARBA" id="ARBA00022428"/>
    </source>
</evidence>
<dbReference type="InterPro" id="IPR045851">
    <property type="entry name" value="AMP-bd_C_sf"/>
</dbReference>
<comment type="caution">
    <text evidence="8">The sequence shown here is derived from an EMBL/GenBank/DDBJ whole genome shotgun (WGS) entry which is preliminary data.</text>
</comment>
<comment type="similarity">
    <text evidence="5">Belongs to the ATP-dependent AMP-binding enzyme family. MenE subfamily.</text>
</comment>
<keyword evidence="3 5" id="KW-0547">Nucleotide-binding</keyword>
<keyword evidence="1 5" id="KW-0474">Menaquinone biosynthesis</keyword>